<dbReference type="InterPro" id="IPR009073">
    <property type="entry name" value="HscB_oligo_C"/>
</dbReference>
<dbReference type="AlphaFoldDB" id="H3KFZ3"/>
<comment type="function">
    <text evidence="3">Co-chaperone involved in the maturation of iron-sulfur cluster-containing proteins. Seems to help targeting proteins to be folded toward HscA.</text>
</comment>
<comment type="caution">
    <text evidence="5">The sequence shown here is derived from an EMBL/GenBank/DDBJ whole genome shotgun (WGS) entry which is preliminary data.</text>
</comment>
<dbReference type="InterPro" id="IPR036869">
    <property type="entry name" value="J_dom_sf"/>
</dbReference>
<dbReference type="GO" id="GO:1990230">
    <property type="term" value="C:iron-sulfur cluster transfer complex"/>
    <property type="evidence" value="ECO:0007669"/>
    <property type="project" value="TreeGrafter"/>
</dbReference>
<evidence type="ECO:0000256" key="2">
    <source>
        <dbReference type="ARBA" id="ARBA00023186"/>
    </source>
</evidence>
<dbReference type="HOGENOM" id="CLU_068529_2_1_4"/>
<feature type="domain" description="J" evidence="4">
    <location>
        <begin position="3"/>
        <end position="67"/>
    </location>
</feature>
<dbReference type="NCBIfam" id="TIGR00714">
    <property type="entry name" value="hscB"/>
    <property type="match status" value="1"/>
</dbReference>
<evidence type="ECO:0000256" key="1">
    <source>
        <dbReference type="ARBA" id="ARBA00010476"/>
    </source>
</evidence>
<sequence length="159" mass="18093">MTDPFALFGAEARFGIDLEKFGRARERALARVHPDRFADRPAAERRVAEQWTARINEAWDTLRDPVRRASWFCAQNGAPVNAETDTAMPPEFLMRQIEWREALEAGGADAEAALSEARAMRDRALGQLADAIDVRRDFQAARDLTRELMFVERFLAQTK</sequence>
<dbReference type="GO" id="GO:0001671">
    <property type="term" value="F:ATPase activator activity"/>
    <property type="evidence" value="ECO:0007669"/>
    <property type="project" value="InterPro"/>
</dbReference>
<dbReference type="PANTHER" id="PTHR14021">
    <property type="entry name" value="IRON-SULFUR CLUSTER CO-CHAPERONE PROTEIN HSCB"/>
    <property type="match status" value="1"/>
</dbReference>
<gene>
    <name evidence="5" type="ORF">HMPREF9440_01665</name>
</gene>
<dbReference type="SUPFAM" id="SSF47144">
    <property type="entry name" value="HSC20 (HSCB), C-terminal oligomerisation domain"/>
    <property type="match status" value="1"/>
</dbReference>
<dbReference type="InterPro" id="IPR004640">
    <property type="entry name" value="HscB"/>
</dbReference>
<dbReference type="Pfam" id="PF07743">
    <property type="entry name" value="HSCB_C"/>
    <property type="match status" value="1"/>
</dbReference>
<comment type="similarity">
    <text evidence="1">Belongs to the HscB family.</text>
</comment>
<dbReference type="PATRIC" id="fig|762967.3.peg.1309"/>
<dbReference type="GO" id="GO:0051087">
    <property type="term" value="F:protein-folding chaperone binding"/>
    <property type="evidence" value="ECO:0007669"/>
    <property type="project" value="InterPro"/>
</dbReference>
<dbReference type="STRING" id="762967.HMPREF9440_01665"/>
<dbReference type="EMBL" id="AFBQ01000252">
    <property type="protein sequence ID" value="EHY30962.1"/>
    <property type="molecule type" value="Genomic_DNA"/>
</dbReference>
<evidence type="ECO:0000259" key="4">
    <source>
        <dbReference type="PROSITE" id="PS50076"/>
    </source>
</evidence>
<name>H3KFZ3_9BURK</name>
<evidence type="ECO:0000256" key="3">
    <source>
        <dbReference type="ARBA" id="ARBA00025596"/>
    </source>
</evidence>
<proteinExistence type="inferred from homology"/>
<dbReference type="OrthoDB" id="287587at2"/>
<evidence type="ECO:0000313" key="6">
    <source>
        <dbReference type="Proteomes" id="UP000004956"/>
    </source>
</evidence>
<dbReference type="GO" id="GO:0044571">
    <property type="term" value="P:[2Fe-2S] cluster assembly"/>
    <property type="evidence" value="ECO:0007669"/>
    <property type="project" value="InterPro"/>
</dbReference>
<organism evidence="5 6">
    <name type="scientific">Sutterella parvirubra YIT 11816</name>
    <dbReference type="NCBI Taxonomy" id="762967"/>
    <lineage>
        <taxon>Bacteria</taxon>
        <taxon>Pseudomonadati</taxon>
        <taxon>Pseudomonadota</taxon>
        <taxon>Betaproteobacteria</taxon>
        <taxon>Burkholderiales</taxon>
        <taxon>Sutterellaceae</taxon>
        <taxon>Sutterella</taxon>
    </lineage>
</organism>
<keyword evidence="6" id="KW-1185">Reference proteome</keyword>
<accession>H3KFZ3</accession>
<evidence type="ECO:0000313" key="5">
    <source>
        <dbReference type="EMBL" id="EHY30962.1"/>
    </source>
</evidence>
<dbReference type="CDD" id="cd06257">
    <property type="entry name" value="DnaJ"/>
    <property type="match status" value="1"/>
</dbReference>
<reference evidence="5 6" key="1">
    <citation type="submission" date="2011-11" db="EMBL/GenBank/DDBJ databases">
        <authorList>
            <person name="Weinstock G."/>
            <person name="Sodergren E."/>
            <person name="Clifton S."/>
            <person name="Fulton L."/>
            <person name="Fulton B."/>
            <person name="Courtney L."/>
            <person name="Fronick C."/>
            <person name="Harrison M."/>
            <person name="Strong C."/>
            <person name="Farmer C."/>
            <person name="Delahaunty K."/>
            <person name="Markovic C."/>
            <person name="Hall O."/>
            <person name="Minx P."/>
            <person name="Tomlinson C."/>
            <person name="Mitreva M."/>
            <person name="Hou S."/>
            <person name="Chen J."/>
            <person name="Wollam A."/>
            <person name="Pepin K.H."/>
            <person name="Johnson M."/>
            <person name="Bhonagiri V."/>
            <person name="Zhang X."/>
            <person name="Suruliraj S."/>
            <person name="Warren W."/>
            <person name="Chinwalla A."/>
            <person name="Mardis E.R."/>
            <person name="Wilson R.K."/>
        </authorList>
    </citation>
    <scope>NUCLEOTIDE SEQUENCE [LARGE SCALE GENOMIC DNA]</scope>
    <source>
        <strain evidence="5 6">YIT 11816</strain>
    </source>
</reference>
<dbReference type="Proteomes" id="UP000004956">
    <property type="component" value="Unassembled WGS sequence"/>
</dbReference>
<dbReference type="PROSITE" id="PS50076">
    <property type="entry name" value="DNAJ_2"/>
    <property type="match status" value="1"/>
</dbReference>
<dbReference type="RefSeq" id="WP_008542726.1">
    <property type="nucleotide sequence ID" value="NZ_JH604985.1"/>
</dbReference>
<dbReference type="Gene3D" id="1.20.1280.20">
    <property type="entry name" value="HscB, C-terminal domain"/>
    <property type="match status" value="1"/>
</dbReference>
<dbReference type="GO" id="GO:0051259">
    <property type="term" value="P:protein complex oligomerization"/>
    <property type="evidence" value="ECO:0007669"/>
    <property type="project" value="InterPro"/>
</dbReference>
<protein>
    <submittedName>
        <fullName evidence="5">Fe-S protein assembly co-chaperone HscB</fullName>
    </submittedName>
</protein>
<dbReference type="InterPro" id="IPR001623">
    <property type="entry name" value="DnaJ_domain"/>
</dbReference>
<dbReference type="PANTHER" id="PTHR14021:SF15">
    <property type="entry name" value="IRON-SULFUR CLUSTER CO-CHAPERONE PROTEIN HSCB"/>
    <property type="match status" value="1"/>
</dbReference>
<dbReference type="SUPFAM" id="SSF46565">
    <property type="entry name" value="Chaperone J-domain"/>
    <property type="match status" value="1"/>
</dbReference>
<dbReference type="Gene3D" id="1.10.287.110">
    <property type="entry name" value="DnaJ domain"/>
    <property type="match status" value="1"/>
</dbReference>
<keyword evidence="2" id="KW-0143">Chaperone</keyword>
<dbReference type="InterPro" id="IPR036386">
    <property type="entry name" value="HscB_C_sf"/>
</dbReference>